<accession>A0A180GYF6</accession>
<reference evidence="3 4" key="3">
    <citation type="journal article" date="2017" name="G3 (Bethesda)">
        <title>Comparative analysis highlights variable genome content of wheat rusts and divergence of the mating loci.</title>
        <authorList>
            <person name="Cuomo C.A."/>
            <person name="Bakkeren G."/>
            <person name="Khalil H.B."/>
            <person name="Panwar V."/>
            <person name="Joly D."/>
            <person name="Linning R."/>
            <person name="Sakthikumar S."/>
            <person name="Song X."/>
            <person name="Adiconis X."/>
            <person name="Fan L."/>
            <person name="Goldberg J.M."/>
            <person name="Levin J.Z."/>
            <person name="Young S."/>
            <person name="Zeng Q."/>
            <person name="Anikster Y."/>
            <person name="Bruce M."/>
            <person name="Wang M."/>
            <person name="Yin C."/>
            <person name="McCallum B."/>
            <person name="Szabo L.J."/>
            <person name="Hulbert S."/>
            <person name="Chen X."/>
            <person name="Fellers J.P."/>
        </authorList>
    </citation>
    <scope>NUCLEOTIDE SEQUENCE</scope>
    <source>
        <strain evidence="3">isolate 1-1 / race 1 (BBBD)</strain>
        <strain evidence="4">Isolate 1-1 / race 1 (BBBD)</strain>
    </source>
</reference>
<feature type="chain" id="PRO_5008110428" description="Secreted protein" evidence="1">
    <location>
        <begin position="19"/>
        <end position="160"/>
    </location>
</feature>
<proteinExistence type="predicted"/>
<dbReference type="VEuPathDB" id="FungiDB:PTTG_12335"/>
<evidence type="ECO:0000313" key="3">
    <source>
        <dbReference type="EnsemblFungi" id="PTTG_12335-t43_1-p1"/>
    </source>
</evidence>
<evidence type="ECO:0000313" key="2">
    <source>
        <dbReference type="EMBL" id="OAV97292.1"/>
    </source>
</evidence>
<sequence length="160" mass="17769">MSLMNFLPTLHSTLLVLALIITLHPELLFVSAQATTQTCDRFFNPRINTDPRASAADSTSCADKANKKYACSLSTCTIKNIPWDKFTFKKCSPYKSSPPNSPDLDPTKPVRETLTALFYRANNVKGYVDVQSREDKLTYRCPFSTPSDDNAQRATCSGCS</sequence>
<evidence type="ECO:0008006" key="5">
    <source>
        <dbReference type="Google" id="ProtNLM"/>
    </source>
</evidence>
<reference evidence="2" key="1">
    <citation type="submission" date="2009-11" db="EMBL/GenBank/DDBJ databases">
        <authorList>
            <consortium name="The Broad Institute Genome Sequencing Platform"/>
            <person name="Ward D."/>
            <person name="Feldgarden M."/>
            <person name="Earl A."/>
            <person name="Young S.K."/>
            <person name="Zeng Q."/>
            <person name="Koehrsen M."/>
            <person name="Alvarado L."/>
            <person name="Berlin A."/>
            <person name="Bochicchio J."/>
            <person name="Borenstein D."/>
            <person name="Chapman S.B."/>
            <person name="Chen Z."/>
            <person name="Engels R."/>
            <person name="Freedman E."/>
            <person name="Gellesch M."/>
            <person name="Goldberg J."/>
            <person name="Griggs A."/>
            <person name="Gujja S."/>
            <person name="Heilman E."/>
            <person name="Heiman D."/>
            <person name="Hepburn T."/>
            <person name="Howarth C."/>
            <person name="Jen D."/>
            <person name="Larson L."/>
            <person name="Lewis B."/>
            <person name="Mehta T."/>
            <person name="Park D."/>
            <person name="Pearson M."/>
            <person name="Roberts A."/>
            <person name="Saif S."/>
            <person name="Shea T."/>
            <person name="Shenoy N."/>
            <person name="Sisk P."/>
            <person name="Stolte C."/>
            <person name="Sykes S."/>
            <person name="Thomson T."/>
            <person name="Walk T."/>
            <person name="White J."/>
            <person name="Yandava C."/>
            <person name="Izard J."/>
            <person name="Baranova O.V."/>
            <person name="Blanton J.M."/>
            <person name="Tanner A.C."/>
            <person name="Dewhirst F.E."/>
            <person name="Haas B."/>
            <person name="Nusbaum C."/>
            <person name="Birren B."/>
        </authorList>
    </citation>
    <scope>NUCLEOTIDE SEQUENCE [LARGE SCALE GENOMIC DNA]</scope>
    <source>
        <strain evidence="2">1-1 BBBD Race 1</strain>
    </source>
</reference>
<evidence type="ECO:0000256" key="1">
    <source>
        <dbReference type="SAM" id="SignalP"/>
    </source>
</evidence>
<organism evidence="2">
    <name type="scientific">Puccinia triticina (isolate 1-1 / race 1 (BBBD))</name>
    <name type="common">Brown leaf rust fungus</name>
    <dbReference type="NCBI Taxonomy" id="630390"/>
    <lineage>
        <taxon>Eukaryota</taxon>
        <taxon>Fungi</taxon>
        <taxon>Dikarya</taxon>
        <taxon>Basidiomycota</taxon>
        <taxon>Pucciniomycotina</taxon>
        <taxon>Pucciniomycetes</taxon>
        <taxon>Pucciniales</taxon>
        <taxon>Pucciniaceae</taxon>
        <taxon>Puccinia</taxon>
    </lineage>
</organism>
<dbReference type="EnsemblFungi" id="PTTG_12335-t43_1">
    <property type="protein sequence ID" value="PTTG_12335-t43_1-p1"/>
    <property type="gene ID" value="PTTG_12335"/>
</dbReference>
<feature type="signal peptide" evidence="1">
    <location>
        <begin position="1"/>
        <end position="18"/>
    </location>
</feature>
<reference evidence="2" key="2">
    <citation type="submission" date="2016-05" db="EMBL/GenBank/DDBJ databases">
        <title>Comparative analysis highlights variable genome content of wheat rusts and divergence of the mating loci.</title>
        <authorList>
            <person name="Cuomo C.A."/>
            <person name="Bakkeren G."/>
            <person name="Szabo L."/>
            <person name="Khalil H."/>
            <person name="Joly D."/>
            <person name="Goldberg J."/>
            <person name="Young S."/>
            <person name="Zeng Q."/>
            <person name="Fellers J."/>
        </authorList>
    </citation>
    <scope>NUCLEOTIDE SEQUENCE [LARGE SCALE GENOMIC DNA]</scope>
    <source>
        <strain evidence="2">1-1 BBBD Race 1</strain>
    </source>
</reference>
<keyword evidence="4" id="KW-1185">Reference proteome</keyword>
<dbReference type="AlphaFoldDB" id="A0A180GYF6"/>
<name>A0A180GYF6_PUCT1</name>
<protein>
    <recommendedName>
        <fullName evidence="5">Secreted protein</fullName>
    </recommendedName>
</protein>
<gene>
    <name evidence="2" type="ORF">PTTG_12335</name>
</gene>
<dbReference type="Proteomes" id="UP000005240">
    <property type="component" value="Unassembled WGS sequence"/>
</dbReference>
<evidence type="ECO:0000313" key="4">
    <source>
        <dbReference type="Proteomes" id="UP000005240"/>
    </source>
</evidence>
<dbReference type="EMBL" id="ADAS02000014">
    <property type="protein sequence ID" value="OAV97292.1"/>
    <property type="molecule type" value="Genomic_DNA"/>
</dbReference>
<reference evidence="3" key="4">
    <citation type="submission" date="2025-05" db="UniProtKB">
        <authorList>
            <consortium name="EnsemblFungi"/>
        </authorList>
    </citation>
    <scope>IDENTIFICATION</scope>
    <source>
        <strain evidence="3">isolate 1-1 / race 1 (BBBD)</strain>
    </source>
</reference>
<keyword evidence="1" id="KW-0732">Signal</keyword>